<organism evidence="4 5">
    <name type="scientific">Linum trigynum</name>
    <dbReference type="NCBI Taxonomy" id="586398"/>
    <lineage>
        <taxon>Eukaryota</taxon>
        <taxon>Viridiplantae</taxon>
        <taxon>Streptophyta</taxon>
        <taxon>Embryophyta</taxon>
        <taxon>Tracheophyta</taxon>
        <taxon>Spermatophyta</taxon>
        <taxon>Magnoliopsida</taxon>
        <taxon>eudicotyledons</taxon>
        <taxon>Gunneridae</taxon>
        <taxon>Pentapetalae</taxon>
        <taxon>rosids</taxon>
        <taxon>fabids</taxon>
        <taxon>Malpighiales</taxon>
        <taxon>Linaceae</taxon>
        <taxon>Linum</taxon>
    </lineage>
</organism>
<dbReference type="Pfam" id="PF04488">
    <property type="entry name" value="Gly_transf_sug"/>
    <property type="match status" value="1"/>
</dbReference>
<dbReference type="InterPro" id="IPR044789">
    <property type="entry name" value="Put_A1-4-GlycosylTfrase_plant"/>
</dbReference>
<name>A0AAV2DFV1_9ROSI</name>
<dbReference type="EMBL" id="OZ034815">
    <property type="protein sequence ID" value="CAL1372741.1"/>
    <property type="molecule type" value="Genomic_DNA"/>
</dbReference>
<evidence type="ECO:0000256" key="2">
    <source>
        <dbReference type="SAM" id="Phobius"/>
    </source>
</evidence>
<proteinExistence type="predicted"/>
<keyword evidence="2" id="KW-1133">Transmembrane helix</keyword>
<evidence type="ECO:0000259" key="3">
    <source>
        <dbReference type="Pfam" id="PF04572"/>
    </source>
</evidence>
<keyword evidence="2" id="KW-0812">Transmembrane</keyword>
<dbReference type="InterPro" id="IPR029044">
    <property type="entry name" value="Nucleotide-diphossugar_trans"/>
</dbReference>
<dbReference type="Pfam" id="PF04572">
    <property type="entry name" value="Gb3_synth"/>
    <property type="match status" value="1"/>
</dbReference>
<sequence>MTAVMIGCRIHHDQESAALFLYHNVQSVKRFVFGFVLLVLLIYNGSTVFYVSVPFFPAATSPADAPSNFSSAAAAEAKSGLMEERKPSPTESLPMPSSFPVIPLHALSEPLPPTRFPTQVGPTTATRPGRKGRSAKWHVADEIRRFDPGRAPESGSKLKFSTRIREFFRSSHCKPRFFMTLISPTVDSFGERESFAVDSLFRSHQNACLVIVSNSMDSEQGRALLKPFINNRFRVTAMKPDFAAAFKNTPAETWFRDLKSGRVRPGDVPVAQNLSNLLRLALLYKFGGIYLDTDVVVLRSFNGLRNCIGAQTVDAVTGNWSRLNNAVLIFDRNHPLVYRFIEEFARTFDGSKWGHNGPYLVSRVVERVIGDSGFNFTVLPPAAFYPVDWSRIAALFHGPRGRVHARWLRKKLEQIKKESFAVHLWNRQSRDVKIEDGSVMSRIRMEYCSTFCKSSSSS</sequence>
<dbReference type="SUPFAM" id="SSF53448">
    <property type="entry name" value="Nucleotide-diphospho-sugar transferases"/>
    <property type="match status" value="1"/>
</dbReference>
<dbReference type="Proteomes" id="UP001497516">
    <property type="component" value="Chromosome 2"/>
</dbReference>
<dbReference type="Gene3D" id="3.90.550.20">
    <property type="match status" value="1"/>
</dbReference>
<dbReference type="PANTHER" id="PTHR46781:SF5">
    <property type="entry name" value="ALPHA 1,4-GLYCOSYLTRANSFERASE FAMILY PROTEIN"/>
    <property type="match status" value="1"/>
</dbReference>
<protein>
    <recommendedName>
        <fullName evidence="3">Alpha 1,4-glycosyltransferase domain-containing protein</fullName>
    </recommendedName>
</protein>
<evidence type="ECO:0000313" key="4">
    <source>
        <dbReference type="EMBL" id="CAL1372741.1"/>
    </source>
</evidence>
<dbReference type="AlphaFoldDB" id="A0AAV2DFV1"/>
<dbReference type="PANTHER" id="PTHR46781">
    <property type="entry name" value="ALPHA 1,4-GLYCOSYLTRANSFERASE FAMILY PROTEIN"/>
    <property type="match status" value="1"/>
</dbReference>
<gene>
    <name evidence="4" type="ORF">LTRI10_LOCUS14721</name>
</gene>
<evidence type="ECO:0000256" key="1">
    <source>
        <dbReference type="SAM" id="MobiDB-lite"/>
    </source>
</evidence>
<feature type="transmembrane region" description="Helical" evidence="2">
    <location>
        <begin position="31"/>
        <end position="53"/>
    </location>
</feature>
<feature type="region of interest" description="Disordered" evidence="1">
    <location>
        <begin position="113"/>
        <end position="134"/>
    </location>
</feature>
<keyword evidence="5" id="KW-1185">Reference proteome</keyword>
<accession>A0AAV2DFV1</accession>
<dbReference type="InterPro" id="IPR007577">
    <property type="entry name" value="GlycoTrfase_DXD_sugar-bd_CS"/>
</dbReference>
<dbReference type="InterPro" id="IPR007652">
    <property type="entry name" value="A1-4-GlycosylTfrase_dom"/>
</dbReference>
<keyword evidence="2" id="KW-0472">Membrane</keyword>
<feature type="domain" description="Alpha 1,4-glycosyltransferase" evidence="3">
    <location>
        <begin position="330"/>
        <end position="452"/>
    </location>
</feature>
<feature type="compositionally biased region" description="Polar residues" evidence="1">
    <location>
        <begin position="116"/>
        <end position="126"/>
    </location>
</feature>
<reference evidence="4 5" key="1">
    <citation type="submission" date="2024-04" db="EMBL/GenBank/DDBJ databases">
        <authorList>
            <person name="Fracassetti M."/>
        </authorList>
    </citation>
    <scope>NUCLEOTIDE SEQUENCE [LARGE SCALE GENOMIC DNA]</scope>
</reference>
<evidence type="ECO:0000313" key="5">
    <source>
        <dbReference type="Proteomes" id="UP001497516"/>
    </source>
</evidence>